<dbReference type="EMBL" id="JBHTCP010000008">
    <property type="protein sequence ID" value="MFC7370856.1"/>
    <property type="molecule type" value="Genomic_DNA"/>
</dbReference>
<protein>
    <submittedName>
        <fullName evidence="1">YaaL family protein</fullName>
    </submittedName>
</protein>
<dbReference type="Pfam" id="PF10704">
    <property type="entry name" value="DUF2508"/>
    <property type="match status" value="1"/>
</dbReference>
<proteinExistence type="predicted"/>
<accession>A0ABW2NMZ1</accession>
<gene>
    <name evidence="1" type="ORF">ACFQPF_04145</name>
</gene>
<keyword evidence="2" id="KW-1185">Reference proteome</keyword>
<comment type="caution">
    <text evidence="1">The sequence shown here is derived from an EMBL/GenBank/DDBJ whole genome shotgun (WGS) entry which is preliminary data.</text>
</comment>
<dbReference type="InterPro" id="IPR019644">
    <property type="entry name" value="DUF2508"/>
</dbReference>
<organism evidence="1 2">
    <name type="scientific">Fictibacillus iocasae</name>
    <dbReference type="NCBI Taxonomy" id="2715437"/>
    <lineage>
        <taxon>Bacteria</taxon>
        <taxon>Bacillati</taxon>
        <taxon>Bacillota</taxon>
        <taxon>Bacilli</taxon>
        <taxon>Bacillales</taxon>
        <taxon>Fictibacillaceae</taxon>
        <taxon>Fictibacillus</taxon>
    </lineage>
</organism>
<sequence length="74" mass="8696">MFFSRKGRLKKSGDESLLQSLELLRAEWMKQKEIVDRSLEPSGHVLMQLHLAEAKYFYLLKEAKKRKVSTSPMK</sequence>
<dbReference type="RefSeq" id="WP_379746852.1">
    <property type="nucleotide sequence ID" value="NZ_JBHTCP010000008.1"/>
</dbReference>
<evidence type="ECO:0000313" key="1">
    <source>
        <dbReference type="EMBL" id="MFC7370856.1"/>
    </source>
</evidence>
<evidence type="ECO:0000313" key="2">
    <source>
        <dbReference type="Proteomes" id="UP001596549"/>
    </source>
</evidence>
<dbReference type="Proteomes" id="UP001596549">
    <property type="component" value="Unassembled WGS sequence"/>
</dbReference>
<name>A0ABW2NMZ1_9BACL</name>
<reference evidence="2" key="1">
    <citation type="journal article" date="2019" name="Int. J. Syst. Evol. Microbiol.">
        <title>The Global Catalogue of Microorganisms (GCM) 10K type strain sequencing project: providing services to taxonomists for standard genome sequencing and annotation.</title>
        <authorList>
            <consortium name="The Broad Institute Genomics Platform"/>
            <consortium name="The Broad Institute Genome Sequencing Center for Infectious Disease"/>
            <person name="Wu L."/>
            <person name="Ma J."/>
        </authorList>
    </citation>
    <scope>NUCLEOTIDE SEQUENCE [LARGE SCALE GENOMIC DNA]</scope>
    <source>
        <strain evidence="2">NBRC 106396</strain>
    </source>
</reference>